<accession>A0ABS2MSS1</accession>
<keyword evidence="1" id="KW-1133">Transmembrane helix</keyword>
<organism evidence="2 3">
    <name type="scientific">Fusibacter tunisiensis</name>
    <dbReference type="NCBI Taxonomy" id="1008308"/>
    <lineage>
        <taxon>Bacteria</taxon>
        <taxon>Bacillati</taxon>
        <taxon>Bacillota</taxon>
        <taxon>Clostridia</taxon>
        <taxon>Eubacteriales</taxon>
        <taxon>Eubacteriales Family XII. Incertae Sedis</taxon>
        <taxon>Fusibacter</taxon>
    </lineage>
</organism>
<dbReference type="EMBL" id="JAFBDT010000019">
    <property type="protein sequence ID" value="MBM7562483.1"/>
    <property type="molecule type" value="Genomic_DNA"/>
</dbReference>
<evidence type="ECO:0000256" key="1">
    <source>
        <dbReference type="SAM" id="Phobius"/>
    </source>
</evidence>
<name>A0ABS2MSS1_9FIRM</name>
<reference evidence="2 3" key="1">
    <citation type="submission" date="2021-01" db="EMBL/GenBank/DDBJ databases">
        <title>Genomic Encyclopedia of Type Strains, Phase IV (KMG-IV): sequencing the most valuable type-strain genomes for metagenomic binning, comparative biology and taxonomic classification.</title>
        <authorList>
            <person name="Goeker M."/>
        </authorList>
    </citation>
    <scope>NUCLEOTIDE SEQUENCE [LARGE SCALE GENOMIC DNA]</scope>
    <source>
        <strain evidence="2 3">DSM 24436</strain>
    </source>
</reference>
<evidence type="ECO:0000313" key="2">
    <source>
        <dbReference type="EMBL" id="MBM7562483.1"/>
    </source>
</evidence>
<proteinExistence type="predicted"/>
<evidence type="ECO:0008006" key="4">
    <source>
        <dbReference type="Google" id="ProtNLM"/>
    </source>
</evidence>
<sequence length="115" mass="13190">MRCLKRYRTVLFLLVIQAIFAIKTRNFELYFFAWGLIWAACLANTTFGISRFTKGMDGAVNSARSYEVQASAFSEVHGDPDHYNKNYNERSMQVIYGVLVLTNIVGYIITVKVVY</sequence>
<keyword evidence="3" id="KW-1185">Reference proteome</keyword>
<dbReference type="RefSeq" id="WP_204664913.1">
    <property type="nucleotide sequence ID" value="NZ_JAFBDT010000019.1"/>
</dbReference>
<comment type="caution">
    <text evidence="2">The sequence shown here is derived from an EMBL/GenBank/DDBJ whole genome shotgun (WGS) entry which is preliminary data.</text>
</comment>
<gene>
    <name evidence="2" type="ORF">JOC49_002043</name>
</gene>
<protein>
    <recommendedName>
        <fullName evidence="4">DUF3899 domain-containing protein</fullName>
    </recommendedName>
</protein>
<feature type="transmembrane region" description="Helical" evidence="1">
    <location>
        <begin position="31"/>
        <end position="49"/>
    </location>
</feature>
<evidence type="ECO:0000313" key="3">
    <source>
        <dbReference type="Proteomes" id="UP000767854"/>
    </source>
</evidence>
<dbReference type="Proteomes" id="UP000767854">
    <property type="component" value="Unassembled WGS sequence"/>
</dbReference>
<feature type="transmembrane region" description="Helical" evidence="1">
    <location>
        <begin position="94"/>
        <end position="114"/>
    </location>
</feature>
<keyword evidence="1" id="KW-0472">Membrane</keyword>
<keyword evidence="1" id="KW-0812">Transmembrane</keyword>